<dbReference type="PANTHER" id="PTHR46461">
    <property type="entry name" value="KELCH DOMAIN-CONTAINING PROTEIN 3"/>
    <property type="match status" value="1"/>
</dbReference>
<evidence type="ECO:0008006" key="3">
    <source>
        <dbReference type="Google" id="ProtNLM"/>
    </source>
</evidence>
<dbReference type="Gene3D" id="2.120.10.80">
    <property type="entry name" value="Kelch-type beta propeller"/>
    <property type="match status" value="2"/>
</dbReference>
<proteinExistence type="predicted"/>
<sequence>MPHLWQRLPNAANARVNHQAVVLRDNVYIFGGYQKQFQGLDSPETTQIDVLCFCMRTSRWCHVSYPAVCKMWNCRTKTFAPLPHDEPAASPSLRFGHTVVAWRGRCWLFGGRSRFSACSSDLFLFDPNFGPCPSSSSSEAAPFWARVEGIQGTPPDPRDGHASAVLEDAMFVFGGFNDQMETFENTVYRLDFLTWQWQTISLGSGLLTQPPREVPQPSPRDFASLIAHRGRLFLFGGRSYASLQDDTEGDGETSGVYESTLWELLPVTSLPLPGADRSPADEVLKPVDHSMRHFFHRELIDHLAASYDLARAAWEEATGNWESPAPWHSAPPRPPCLWRHALGRSHCSAASRPVSDTATTCNVRSSNWSSGLCVWRMLHPNTRSFECTDVLRRLHAAGLLGDQEFRRHQSNLSPPSMLPYLLMCPPAVSGPPGPPSYTTLCDGPFGRRSMSSWAHDGNLYVAFGTLRSDALRFKVYFNDVWRFCLEAKQWFPVHYDNEPTSSALGPSARRRATAVLHLPQPCLDRGRELPRVFVYGGTQPQRLNAARNRHRAAVTATCAGDTVPHSNSVGSKELRTVSNPSLTRPLLPLLPTDVATAAASPSLPLDPLAGLVFFVAIGDSSEGGPISSPAFHLFAVTTPTFLSNPLPALFSCGGLLVFTSLTDLLTSPSTLSSDLASGSEATPRDNATVTRLLRALQSSPTSSPPSSSRPPEPSGDRRQSPTLFNLLLCETSTIDGADRVDFSRLPPSEDTATATAVCLRLVGRVAAELARQLPSQEDGNRPPGLADSIRVCLPLEEATLNSQSIPSAAGSASQGGLQCCLRPSFFQVATSDLLTDFVQSLSSVSIQSLASAPATSASSSSLSLPEVGMESEEDDLSIISSSSSSAS</sequence>
<dbReference type="GO" id="GO:0005737">
    <property type="term" value="C:cytoplasm"/>
    <property type="evidence" value="ECO:0007669"/>
    <property type="project" value="TreeGrafter"/>
</dbReference>
<feature type="non-terminal residue" evidence="2">
    <location>
        <position position="887"/>
    </location>
</feature>
<feature type="region of interest" description="Disordered" evidence="1">
    <location>
        <begin position="850"/>
        <end position="887"/>
    </location>
</feature>
<reference evidence="2" key="1">
    <citation type="submission" date="2016-01" db="EMBL/GenBank/DDBJ databases">
        <title>Reference transcriptome for the parasite Schistocephalus solidus: insights into the molecular evolution of parasitism.</title>
        <authorList>
            <person name="Hebert F.O."/>
            <person name="Grambauer S."/>
            <person name="Barber I."/>
            <person name="Landry C.R."/>
            <person name="Aubin-Horth N."/>
        </authorList>
    </citation>
    <scope>NUCLEOTIDE SEQUENCE</scope>
</reference>
<feature type="compositionally biased region" description="Low complexity" evidence="1">
    <location>
        <begin position="877"/>
        <end position="887"/>
    </location>
</feature>
<gene>
    <name evidence="2" type="ORF">TR143642</name>
</gene>
<accession>A0A0X3NYK4</accession>
<dbReference type="Pfam" id="PF24681">
    <property type="entry name" value="Kelch_KLHDC2_KLHL20_DRC7"/>
    <property type="match status" value="1"/>
</dbReference>
<dbReference type="InterPro" id="IPR015915">
    <property type="entry name" value="Kelch-typ_b-propeller"/>
</dbReference>
<name>A0A0X3NYK4_SCHSO</name>
<dbReference type="InterPro" id="IPR052637">
    <property type="entry name" value="KLHDC3-like"/>
</dbReference>
<dbReference type="PANTHER" id="PTHR46461:SF1">
    <property type="entry name" value="KELCH DOMAIN-CONTAINING PROTEIN 3"/>
    <property type="match status" value="1"/>
</dbReference>
<dbReference type="EMBL" id="GEEE01018354">
    <property type="protein sequence ID" value="JAP44871.1"/>
    <property type="molecule type" value="Transcribed_RNA"/>
</dbReference>
<feature type="region of interest" description="Disordered" evidence="1">
    <location>
        <begin position="696"/>
        <end position="720"/>
    </location>
</feature>
<feature type="compositionally biased region" description="Low complexity" evidence="1">
    <location>
        <begin position="850"/>
        <end position="865"/>
    </location>
</feature>
<evidence type="ECO:0000256" key="1">
    <source>
        <dbReference type="SAM" id="MobiDB-lite"/>
    </source>
</evidence>
<evidence type="ECO:0000313" key="2">
    <source>
        <dbReference type="EMBL" id="JAP44871.1"/>
    </source>
</evidence>
<dbReference type="AlphaFoldDB" id="A0A0X3NYK4"/>
<organism evidence="2">
    <name type="scientific">Schistocephalus solidus</name>
    <name type="common">Tapeworm</name>
    <dbReference type="NCBI Taxonomy" id="70667"/>
    <lineage>
        <taxon>Eukaryota</taxon>
        <taxon>Metazoa</taxon>
        <taxon>Spiralia</taxon>
        <taxon>Lophotrochozoa</taxon>
        <taxon>Platyhelminthes</taxon>
        <taxon>Cestoda</taxon>
        <taxon>Eucestoda</taxon>
        <taxon>Diphyllobothriidea</taxon>
        <taxon>Diphyllobothriidae</taxon>
        <taxon>Schistocephalus</taxon>
    </lineage>
</organism>
<dbReference type="SUPFAM" id="SSF117281">
    <property type="entry name" value="Kelch motif"/>
    <property type="match status" value="2"/>
</dbReference>
<protein>
    <recommendedName>
        <fullName evidence="3">Kelch domain-containing protein 3</fullName>
    </recommendedName>
</protein>
<dbReference type="GO" id="GO:0003682">
    <property type="term" value="F:chromatin binding"/>
    <property type="evidence" value="ECO:0007669"/>
    <property type="project" value="InterPro"/>
</dbReference>